<evidence type="ECO:0000313" key="5">
    <source>
        <dbReference type="EMBL" id="TZE81077.1"/>
    </source>
</evidence>
<dbReference type="PRINTS" id="PR00081">
    <property type="entry name" value="GDHRDH"/>
</dbReference>
<keyword evidence="6" id="KW-1185">Reference proteome</keyword>
<comment type="caution">
    <text evidence="5">The sequence shown here is derived from an EMBL/GenBank/DDBJ whole genome shotgun (WGS) entry which is preliminary data.</text>
</comment>
<dbReference type="SUPFAM" id="SSF51735">
    <property type="entry name" value="NAD(P)-binding Rossmann-fold domains"/>
    <property type="match status" value="1"/>
</dbReference>
<dbReference type="PROSITE" id="PS00061">
    <property type="entry name" value="ADH_SHORT"/>
    <property type="match status" value="1"/>
</dbReference>
<evidence type="ECO:0000313" key="6">
    <source>
        <dbReference type="Proteomes" id="UP000322976"/>
    </source>
</evidence>
<dbReference type="Gene3D" id="3.40.50.720">
    <property type="entry name" value="NAD(P)-binding Rossmann-like Domain"/>
    <property type="match status" value="1"/>
</dbReference>
<keyword evidence="2" id="KW-0560">Oxidoreductase</keyword>
<evidence type="ECO:0000256" key="2">
    <source>
        <dbReference type="ARBA" id="ARBA00023002"/>
    </source>
</evidence>
<proteinExistence type="inferred from homology"/>
<dbReference type="EMBL" id="VTPS01000018">
    <property type="protein sequence ID" value="TZE81077.1"/>
    <property type="molecule type" value="Genomic_DNA"/>
</dbReference>
<dbReference type="InterPro" id="IPR020904">
    <property type="entry name" value="Sc_DH/Rdtase_CS"/>
</dbReference>
<dbReference type="PANTHER" id="PTHR44196">
    <property type="entry name" value="DEHYDROGENASE/REDUCTASE SDR FAMILY MEMBER 7B"/>
    <property type="match status" value="1"/>
</dbReference>
<dbReference type="InterPro" id="IPR036291">
    <property type="entry name" value="NAD(P)-bd_dom_sf"/>
</dbReference>
<dbReference type="GO" id="GO:0016020">
    <property type="term" value="C:membrane"/>
    <property type="evidence" value="ECO:0007669"/>
    <property type="project" value="TreeGrafter"/>
</dbReference>
<comment type="similarity">
    <text evidence="1 3">Belongs to the short-chain dehydrogenases/reductases (SDR) family.</text>
</comment>
<evidence type="ECO:0000256" key="1">
    <source>
        <dbReference type="ARBA" id="ARBA00006484"/>
    </source>
</evidence>
<reference evidence="5 6" key="1">
    <citation type="submission" date="2019-08" db="EMBL/GenBank/DDBJ databases">
        <title>Calorimonas adulescens gen. nov., sp. nov., an anaerobic thermophilic bacterium from Sakhalin hot spring.</title>
        <authorList>
            <person name="Khomyakova M.A."/>
            <person name="Merkel A.Y."/>
            <person name="Novikov A."/>
            <person name="Bonch-Osmolovskaya E.A."/>
            <person name="Slobodkin A.I."/>
        </authorList>
    </citation>
    <scope>NUCLEOTIDE SEQUENCE [LARGE SCALE GENOMIC DNA]</scope>
    <source>
        <strain evidence="5 6">A05MB</strain>
    </source>
</reference>
<evidence type="ECO:0000259" key="4">
    <source>
        <dbReference type="SMART" id="SM00822"/>
    </source>
</evidence>
<dbReference type="PANTHER" id="PTHR44196:SF1">
    <property type="entry name" value="DEHYDROGENASE_REDUCTASE SDR FAMILY MEMBER 7B"/>
    <property type="match status" value="1"/>
</dbReference>
<protein>
    <submittedName>
        <fullName evidence="5">SDR family NAD(P)-dependent oxidoreductase</fullName>
    </submittedName>
</protein>
<dbReference type="AlphaFoldDB" id="A0A5D8Q9M2"/>
<evidence type="ECO:0000256" key="3">
    <source>
        <dbReference type="RuleBase" id="RU000363"/>
    </source>
</evidence>
<organism evidence="5 6">
    <name type="scientific">Calorimonas adulescens</name>
    <dbReference type="NCBI Taxonomy" id="2606906"/>
    <lineage>
        <taxon>Bacteria</taxon>
        <taxon>Bacillati</taxon>
        <taxon>Bacillota</taxon>
        <taxon>Clostridia</taxon>
        <taxon>Thermoanaerobacterales</taxon>
        <taxon>Thermoanaerobacteraceae</taxon>
        <taxon>Calorimonas</taxon>
    </lineage>
</organism>
<dbReference type="SMART" id="SM00822">
    <property type="entry name" value="PKS_KR"/>
    <property type="match status" value="1"/>
</dbReference>
<name>A0A5D8Q9M2_9THEO</name>
<sequence length="262" mass="28681">MGFWDGKVVLVTGATKGIGLAIAKELIGKNVYLILTARSKDELSKLENELSSYKGRFFLFPADVSSGDMVKNLVDEGYRRFGRIDIVINNAGIGLRAGVRDIKPEDLEKAMMVNLFGPLYMMQNVIPIFERQNGGVIVNICSLGAVRPVPNIGGYSATKAALMSLADTARLELAPLGVKVINVFPGSATTSFRENALGEGYPPNEPRLSRVSPEFVASRIISGIEKGRRDIYITRLDWVLAFVTRLWPGLSDRLVLKAFSKS</sequence>
<dbReference type="InterPro" id="IPR057326">
    <property type="entry name" value="KR_dom"/>
</dbReference>
<dbReference type="Pfam" id="PF00106">
    <property type="entry name" value="adh_short"/>
    <property type="match status" value="1"/>
</dbReference>
<dbReference type="GO" id="GO:0016491">
    <property type="term" value="F:oxidoreductase activity"/>
    <property type="evidence" value="ECO:0007669"/>
    <property type="project" value="UniProtKB-KW"/>
</dbReference>
<accession>A0A5D8Q9M2</accession>
<dbReference type="RefSeq" id="WP_149545944.1">
    <property type="nucleotide sequence ID" value="NZ_VTPS01000018.1"/>
</dbReference>
<dbReference type="InterPro" id="IPR002347">
    <property type="entry name" value="SDR_fam"/>
</dbReference>
<dbReference type="PRINTS" id="PR00080">
    <property type="entry name" value="SDRFAMILY"/>
</dbReference>
<dbReference type="Proteomes" id="UP000322976">
    <property type="component" value="Unassembled WGS sequence"/>
</dbReference>
<gene>
    <name evidence="5" type="ORF">FWJ32_10675</name>
</gene>
<feature type="domain" description="Ketoreductase" evidence="4">
    <location>
        <begin position="7"/>
        <end position="187"/>
    </location>
</feature>